<evidence type="ECO:0000313" key="3">
    <source>
        <dbReference type="Proteomes" id="UP001057455"/>
    </source>
</evidence>
<dbReference type="AlphaFoldDB" id="A0A9W5TEC1"/>
<evidence type="ECO:0000256" key="1">
    <source>
        <dbReference type="SAM" id="Coils"/>
    </source>
</evidence>
<name>A0A9W5TEC1_BABOV</name>
<dbReference type="OrthoDB" id="363951at2759"/>
<proteinExistence type="predicted"/>
<organism evidence="2 3">
    <name type="scientific">Babesia ovis</name>
    <dbReference type="NCBI Taxonomy" id="5869"/>
    <lineage>
        <taxon>Eukaryota</taxon>
        <taxon>Sar</taxon>
        <taxon>Alveolata</taxon>
        <taxon>Apicomplexa</taxon>
        <taxon>Aconoidasida</taxon>
        <taxon>Piroplasmida</taxon>
        <taxon>Babesiidae</taxon>
        <taxon>Babesia</taxon>
    </lineage>
</organism>
<reference evidence="2" key="1">
    <citation type="submission" date="2019-12" db="EMBL/GenBank/DDBJ databases">
        <title>Genome sequence of Babesia ovis.</title>
        <authorList>
            <person name="Yamagishi J."/>
            <person name="Sevinc F."/>
            <person name="Xuan X."/>
        </authorList>
    </citation>
    <scope>NUCLEOTIDE SEQUENCE</scope>
    <source>
        <strain evidence="2">Selcuk</strain>
    </source>
</reference>
<dbReference type="EMBL" id="BLIY01000016">
    <property type="protein sequence ID" value="GFE54474.1"/>
    <property type="molecule type" value="Genomic_DNA"/>
</dbReference>
<dbReference type="Proteomes" id="UP001057455">
    <property type="component" value="Unassembled WGS sequence"/>
</dbReference>
<keyword evidence="1" id="KW-0175">Coiled coil</keyword>
<feature type="coiled-coil region" evidence="1">
    <location>
        <begin position="184"/>
        <end position="289"/>
    </location>
</feature>
<protein>
    <submittedName>
        <fullName evidence="2">Coiled-coil domain-containing protein, putative</fullName>
    </submittedName>
</protein>
<sequence length="616" mass="70502">MRPDRADYEDIFAEAKWQESFLETRGNGLFVFDPEVCNGPSSPNMAWILEHVRLEVHPVTAEMTLPTVADRSTSKAGAVIYFFENRGDTEAFLAIYYPHMEAAKLDCAQLRLCSLTYMRSLVNNTVEDLSAGEVAHTIESLIYSRETLVQQKDMLRLDNTLLQSQYATNKQVFSESTAMQIHENAALRSQLERCMDRIATLEGDAQARESTINGLKEANEQLSTLASRLESQIETSRSLRALSSHSSDDLLFRDYEAKLADMEHLSKEIDALRKDNARITNQYHNYKSEVNREYDRVEELLYHGTIYEMLMHWISCNDLKVEYYETCHRMNPQEHQAFCERIQTAQEEFRTSITLARASYINCRTHLFNELLTSMHGHKLELPRSKRLLTLALERLDWIFQPESSHFDAKEPVWMNQSNFHDLLENLLYKTSDYVWYNKLSYVAALKPILTNDAASESLMLKLKRQLHESLSQNLSLKQQVASLQKMTGKSGILGIWRKCLLECRLVERLAQPLGAIWVQISNTGIKLVTVLDNRAQVDAVQRKGKVPEVGLNAQNVSHDLCRGASQRGGEVVEVLEPRPLEEALEQSDARGVQHRLFLVVRDAGEVSLKVRPCGR</sequence>
<comment type="caution">
    <text evidence="2">The sequence shown here is derived from an EMBL/GenBank/DDBJ whole genome shotgun (WGS) entry which is preliminary data.</text>
</comment>
<gene>
    <name evidence="2" type="ORF">BaOVIS_018780</name>
</gene>
<evidence type="ECO:0000313" key="2">
    <source>
        <dbReference type="EMBL" id="GFE54474.1"/>
    </source>
</evidence>
<keyword evidence="3" id="KW-1185">Reference proteome</keyword>
<accession>A0A9W5TEC1</accession>